<dbReference type="PRINTS" id="PR00081">
    <property type="entry name" value="GDHRDH"/>
</dbReference>
<dbReference type="InterPro" id="IPR002347">
    <property type="entry name" value="SDR_fam"/>
</dbReference>
<dbReference type="SUPFAM" id="SSF51735">
    <property type="entry name" value="NAD(P)-binding Rossmann-fold domains"/>
    <property type="match status" value="1"/>
</dbReference>
<evidence type="ECO:0000256" key="1">
    <source>
        <dbReference type="ARBA" id="ARBA00006484"/>
    </source>
</evidence>
<gene>
    <name evidence="3" type="ORF">ABS10_04435</name>
</gene>
<dbReference type="AlphaFoldDB" id="A0A0R2U959"/>
<comment type="similarity">
    <text evidence="1">Belongs to the short-chain dehydrogenases/reductases (SDR) family.</text>
</comment>
<accession>A0A0R2U959</accession>
<dbReference type="FunFam" id="3.40.50.720:FF:000084">
    <property type="entry name" value="Short-chain dehydrogenase reductase"/>
    <property type="match status" value="1"/>
</dbReference>
<dbReference type="InterPro" id="IPR036291">
    <property type="entry name" value="NAD(P)-bd_dom_sf"/>
</dbReference>
<proteinExistence type="inferred from homology"/>
<dbReference type="PANTHER" id="PTHR24321">
    <property type="entry name" value="DEHYDROGENASES, SHORT CHAIN"/>
    <property type="match status" value="1"/>
</dbReference>
<dbReference type="Pfam" id="PF13561">
    <property type="entry name" value="adh_short_C2"/>
    <property type="match status" value="1"/>
</dbReference>
<name>A0A0R2U959_9GAMM</name>
<comment type="caution">
    <text evidence="3">The sequence shown here is derived from an EMBL/GenBank/DDBJ whole genome shotgun (WGS) entry which is preliminary data.</text>
</comment>
<dbReference type="InterPro" id="IPR020904">
    <property type="entry name" value="Sc_DH/Rdtase_CS"/>
</dbReference>
<protein>
    <submittedName>
        <fullName evidence="3">3-ketoacyl-ACP reductase</fullName>
    </submittedName>
</protein>
<dbReference type="PRINTS" id="PR00080">
    <property type="entry name" value="SDRFAMILY"/>
</dbReference>
<sequence>MSKKIPRVLITAGASGIGLVIAKAFLAAGAQVHICDISSEAITKLALEIPAITSTLADISDIDQVDQVFEDLNRLHGTLDVLINNVGVSGPTALVENIDSADWDQTININLNSIFYITRKAVPLLKESKGVMINMASNAALFGCPLRSPYVASKWAIIGLTKTWAMEMGPFGVRVNAICPGSVHGPRIDSVIIKEAKERNVSTESIRDVYQRQNSMRVFIEAEDIAQTVIFLCSDSAKHISGQAIPIDGHTEGLSNWL</sequence>
<organism evidence="3 4">
    <name type="scientific">SAR86 cluster bacterium BACL1 MAG-120820-bin45</name>
    <dbReference type="NCBI Taxonomy" id="1655612"/>
    <lineage>
        <taxon>Bacteria</taxon>
        <taxon>Pseudomonadati</taxon>
        <taxon>Pseudomonadota</taxon>
        <taxon>Gammaproteobacteria</taxon>
        <taxon>SAR86 cluster</taxon>
    </lineage>
</organism>
<evidence type="ECO:0000256" key="2">
    <source>
        <dbReference type="ARBA" id="ARBA00023002"/>
    </source>
</evidence>
<reference evidence="3 4" key="1">
    <citation type="submission" date="2015-10" db="EMBL/GenBank/DDBJ databases">
        <title>Metagenome-Assembled Genomes uncover a global brackish microbiome.</title>
        <authorList>
            <person name="Hugerth L.W."/>
            <person name="Larsson J."/>
            <person name="Alneberg J."/>
            <person name="Lindh M.V."/>
            <person name="Legrand C."/>
            <person name="Pinhassi J."/>
            <person name="Andersson A.F."/>
        </authorList>
    </citation>
    <scope>NUCLEOTIDE SEQUENCE [LARGE SCALE GENOMIC DNA]</scope>
    <source>
        <strain evidence="3">BACL1 MAG-120820-bin45</strain>
    </source>
</reference>
<dbReference type="Proteomes" id="UP000051027">
    <property type="component" value="Unassembled WGS sequence"/>
</dbReference>
<dbReference type="GO" id="GO:0016491">
    <property type="term" value="F:oxidoreductase activity"/>
    <property type="evidence" value="ECO:0007669"/>
    <property type="project" value="UniProtKB-KW"/>
</dbReference>
<evidence type="ECO:0000313" key="3">
    <source>
        <dbReference type="EMBL" id="KRO96023.1"/>
    </source>
</evidence>
<dbReference type="PROSITE" id="PS00061">
    <property type="entry name" value="ADH_SHORT"/>
    <property type="match status" value="1"/>
</dbReference>
<dbReference type="NCBIfam" id="NF009466">
    <property type="entry name" value="PRK12826.1-2"/>
    <property type="match status" value="1"/>
</dbReference>
<dbReference type="EMBL" id="LICS01000009">
    <property type="protein sequence ID" value="KRO96023.1"/>
    <property type="molecule type" value="Genomic_DNA"/>
</dbReference>
<dbReference type="Gene3D" id="3.40.50.720">
    <property type="entry name" value="NAD(P)-binding Rossmann-like Domain"/>
    <property type="match status" value="1"/>
</dbReference>
<keyword evidence="2" id="KW-0560">Oxidoreductase</keyword>
<evidence type="ECO:0000313" key="4">
    <source>
        <dbReference type="Proteomes" id="UP000051027"/>
    </source>
</evidence>
<dbReference type="CDD" id="cd05233">
    <property type="entry name" value="SDR_c"/>
    <property type="match status" value="1"/>
</dbReference>
<dbReference type="PANTHER" id="PTHR24321:SF8">
    <property type="entry name" value="ESTRADIOL 17-BETA-DEHYDROGENASE 8-RELATED"/>
    <property type="match status" value="1"/>
</dbReference>
<dbReference type="STRING" id="1655612.ABS10_04435"/>